<protein>
    <submittedName>
        <fullName evidence="1">Uncharacterized protein</fullName>
    </submittedName>
</protein>
<dbReference type="EMBL" id="KZ155839">
    <property type="protein sequence ID" value="OUS41875.1"/>
    <property type="molecule type" value="Genomic_DNA"/>
</dbReference>
<accession>A0A1Y5I434</accession>
<proteinExistence type="predicted"/>
<name>A0A1Y5I434_OSTTA</name>
<organism evidence="1">
    <name type="scientific">Ostreococcus tauri</name>
    <name type="common">Marine green alga</name>
    <dbReference type="NCBI Taxonomy" id="70448"/>
    <lineage>
        <taxon>Eukaryota</taxon>
        <taxon>Viridiplantae</taxon>
        <taxon>Chlorophyta</taxon>
        <taxon>Mamiellophyceae</taxon>
        <taxon>Mamiellales</taxon>
        <taxon>Bathycoccaceae</taxon>
        <taxon>Ostreococcus</taxon>
    </lineage>
</organism>
<dbReference type="Proteomes" id="UP000195557">
    <property type="component" value="Unassembled WGS sequence"/>
</dbReference>
<reference evidence="1" key="1">
    <citation type="submission" date="2017-04" db="EMBL/GenBank/DDBJ databases">
        <title>Population genomics of picophytoplankton unveils novel chromosome hypervariability.</title>
        <authorList>
            <consortium name="DOE Joint Genome Institute"/>
            <person name="Blanc-Mathieu R."/>
            <person name="Krasovec M."/>
            <person name="Hebrard M."/>
            <person name="Yau S."/>
            <person name="Desgranges E."/>
            <person name="Martin J."/>
            <person name="Schackwitz W."/>
            <person name="Kuo A."/>
            <person name="Salin G."/>
            <person name="Donnadieu C."/>
            <person name="Desdevises Y."/>
            <person name="Sanchez-Ferandin S."/>
            <person name="Moreau H."/>
            <person name="Rivals E."/>
            <person name="Grigoriev I.V."/>
            <person name="Grimsley N."/>
            <person name="Eyre-Walker A."/>
            <person name="Piganeau G."/>
        </authorList>
    </citation>
    <scope>NUCLEOTIDE SEQUENCE [LARGE SCALE GENOMIC DNA]</scope>
    <source>
        <strain evidence="1">RCC 1115</strain>
    </source>
</reference>
<evidence type="ECO:0000313" key="1">
    <source>
        <dbReference type="EMBL" id="OUS41875.1"/>
    </source>
</evidence>
<dbReference type="AlphaFoldDB" id="A0A1Y5I434"/>
<gene>
    <name evidence="1" type="ORF">BE221DRAFT_63107</name>
</gene>
<sequence length="89" mass="9602">AFDHDRDDAQGGAVDALVRDDGVLECFAGVRGGALSGELLSVRKTGVAGDGRGGDANRVSGVRRVFPRARVHDAIERGFARVIERKRRW</sequence>
<feature type="non-terminal residue" evidence="1">
    <location>
        <position position="1"/>
    </location>
</feature>